<evidence type="ECO:0000313" key="1">
    <source>
        <dbReference type="EMBL" id="KAH0593417.1"/>
    </source>
</evidence>
<protein>
    <submittedName>
        <fullName evidence="1">Uncharacterized protein</fullName>
    </submittedName>
</protein>
<dbReference type="AlphaFoldDB" id="A0A9P8S469"/>
<accession>A0A9P8S469</accession>
<sequence length="168" mass="17932">MHNKTEPSQTMAPETCSASNFGPEISVVDLTGAFHLETRSDQQGCFARPFPSTYCVSHDNSLTPEDRRPQQKTLVVWVNVVQRHLASPSRGTNHGAHRDGFDRLVQTMTCGDLLLSALRDSPPPFESISPTDAAAPVGITGSKAGGKGNAVGVYQASRLAGEEKPTAT</sequence>
<organism evidence="1 2">
    <name type="scientific">Metarhizium humberi</name>
    <dbReference type="NCBI Taxonomy" id="2596975"/>
    <lineage>
        <taxon>Eukaryota</taxon>
        <taxon>Fungi</taxon>
        <taxon>Dikarya</taxon>
        <taxon>Ascomycota</taxon>
        <taxon>Pezizomycotina</taxon>
        <taxon>Sordariomycetes</taxon>
        <taxon>Hypocreomycetidae</taxon>
        <taxon>Hypocreales</taxon>
        <taxon>Clavicipitaceae</taxon>
        <taxon>Metarhizium</taxon>
    </lineage>
</organism>
<evidence type="ECO:0000313" key="2">
    <source>
        <dbReference type="Proteomes" id="UP000764110"/>
    </source>
</evidence>
<comment type="caution">
    <text evidence="1">The sequence shown here is derived from an EMBL/GenBank/DDBJ whole genome shotgun (WGS) entry which is preliminary data.</text>
</comment>
<keyword evidence="2" id="KW-1185">Reference proteome</keyword>
<name>A0A9P8S469_9HYPO</name>
<dbReference type="EMBL" id="JACEFI010000021">
    <property type="protein sequence ID" value="KAH0593417.1"/>
    <property type="molecule type" value="Genomic_DNA"/>
</dbReference>
<proteinExistence type="predicted"/>
<gene>
    <name evidence="1" type="ORF">MHUMG1_08874</name>
</gene>
<reference evidence="1 2" key="1">
    <citation type="submission" date="2020-07" db="EMBL/GenBank/DDBJ databases">
        <title>Metarhizium humberi genome.</title>
        <authorList>
            <person name="Lysoe E."/>
        </authorList>
    </citation>
    <scope>NUCLEOTIDE SEQUENCE [LARGE SCALE GENOMIC DNA]</scope>
    <source>
        <strain evidence="1 2">ESALQ1638</strain>
    </source>
</reference>
<dbReference type="Proteomes" id="UP000764110">
    <property type="component" value="Unassembled WGS sequence"/>
</dbReference>